<proteinExistence type="predicted"/>
<accession>A0AAD4H5T0</accession>
<keyword evidence="1" id="KW-0732">Signal</keyword>
<feature type="non-terminal residue" evidence="2">
    <location>
        <position position="126"/>
    </location>
</feature>
<name>A0AAD4H5T0_9FUNG</name>
<dbReference type="Proteomes" id="UP001194580">
    <property type="component" value="Unassembled WGS sequence"/>
</dbReference>
<evidence type="ECO:0000313" key="3">
    <source>
        <dbReference type="Proteomes" id="UP001194580"/>
    </source>
</evidence>
<organism evidence="2 3">
    <name type="scientific">Linnemannia exigua</name>
    <dbReference type="NCBI Taxonomy" id="604196"/>
    <lineage>
        <taxon>Eukaryota</taxon>
        <taxon>Fungi</taxon>
        <taxon>Fungi incertae sedis</taxon>
        <taxon>Mucoromycota</taxon>
        <taxon>Mortierellomycotina</taxon>
        <taxon>Mortierellomycetes</taxon>
        <taxon>Mortierellales</taxon>
        <taxon>Mortierellaceae</taxon>
        <taxon>Linnemannia</taxon>
    </lineage>
</organism>
<evidence type="ECO:0000256" key="1">
    <source>
        <dbReference type="SAM" id="SignalP"/>
    </source>
</evidence>
<dbReference type="EMBL" id="JAAAIL010000741">
    <property type="protein sequence ID" value="KAG0273472.1"/>
    <property type="molecule type" value="Genomic_DNA"/>
</dbReference>
<protein>
    <submittedName>
        <fullName evidence="2">Uncharacterized protein</fullName>
    </submittedName>
</protein>
<gene>
    <name evidence="2" type="ORF">BGZ95_010723</name>
</gene>
<keyword evidence="3" id="KW-1185">Reference proteome</keyword>
<evidence type="ECO:0000313" key="2">
    <source>
        <dbReference type="EMBL" id="KAG0273472.1"/>
    </source>
</evidence>
<dbReference type="AlphaFoldDB" id="A0AAD4H5T0"/>
<feature type="chain" id="PRO_5042196795" evidence="1">
    <location>
        <begin position="26"/>
        <end position="126"/>
    </location>
</feature>
<feature type="signal peptide" evidence="1">
    <location>
        <begin position="1"/>
        <end position="25"/>
    </location>
</feature>
<reference evidence="2" key="1">
    <citation type="journal article" date="2020" name="Fungal Divers.">
        <title>Resolving the Mortierellaceae phylogeny through synthesis of multi-gene phylogenetics and phylogenomics.</title>
        <authorList>
            <person name="Vandepol N."/>
            <person name="Liber J."/>
            <person name="Desiro A."/>
            <person name="Na H."/>
            <person name="Kennedy M."/>
            <person name="Barry K."/>
            <person name="Grigoriev I.V."/>
            <person name="Miller A.N."/>
            <person name="O'Donnell K."/>
            <person name="Stajich J.E."/>
            <person name="Bonito G."/>
        </authorList>
    </citation>
    <scope>NUCLEOTIDE SEQUENCE</scope>
    <source>
        <strain evidence="2">NRRL 28262</strain>
    </source>
</reference>
<sequence>NMMYTRSLVALIAVTVAMLLVNIEAAPIAVEPNIRSKMNKFVCYSLSKGCEFRCKFFPPQPPVDPVDPVTPVTPVTPVDPVTPVTPVAPVDPVAPVTPVAPVDPVAPVTPVAPVDPVDPVVPTPSP</sequence>
<comment type="caution">
    <text evidence="2">The sequence shown here is derived from an EMBL/GenBank/DDBJ whole genome shotgun (WGS) entry which is preliminary data.</text>
</comment>